<organism evidence="1 2">
    <name type="scientific">Pseudomonas syringae pv. pisi str. 1704B</name>
    <dbReference type="NCBI Taxonomy" id="629263"/>
    <lineage>
        <taxon>Bacteria</taxon>
        <taxon>Pseudomonadati</taxon>
        <taxon>Pseudomonadota</taxon>
        <taxon>Gammaproteobacteria</taxon>
        <taxon>Pseudomonadales</taxon>
        <taxon>Pseudomonadaceae</taxon>
        <taxon>Pseudomonas</taxon>
        <taxon>Pseudomonas syringae</taxon>
    </lineage>
</organism>
<dbReference type="HOGENOM" id="CLU_3111288_0_0_6"/>
<gene>
    <name evidence="1" type="ORF">PSYPI_16605</name>
</gene>
<sequence>DLENWNTQLVDEVGEMLNEKLISRDEADALLLRAEFRWTDENARLDQPTQ</sequence>
<keyword evidence="2" id="KW-1185">Reference proteome</keyword>
<comment type="caution">
    <text evidence="1">The sequence shown here is derived from an EMBL/GenBank/DDBJ whole genome shotgun (WGS) entry which is preliminary data.</text>
</comment>
<accession>F3GA21</accession>
<reference evidence="1 2" key="1">
    <citation type="journal article" date="2011" name="PLoS Pathog.">
        <title>Dynamic evolution of pathogenicity revealed by sequencing and comparative genomics of 19 Pseudomonas syringae isolates.</title>
        <authorList>
            <person name="Baltrus D.A."/>
            <person name="Nishimura M.T."/>
            <person name="Romanchuk A."/>
            <person name="Chang J.H."/>
            <person name="Mukhtar M.S."/>
            <person name="Cherkis K."/>
            <person name="Roach J."/>
            <person name="Grant S.R."/>
            <person name="Jones C.D."/>
            <person name="Dangl J.L."/>
        </authorList>
    </citation>
    <scope>NUCLEOTIDE SEQUENCE [LARGE SCALE GENOMIC DNA]</scope>
    <source>
        <strain evidence="1 2">1704B</strain>
    </source>
</reference>
<dbReference type="EMBL" id="AEAI01000829">
    <property type="protein sequence ID" value="EGH43921.1"/>
    <property type="molecule type" value="Genomic_DNA"/>
</dbReference>
<dbReference type="PATRIC" id="fig|629263.4.peg.2715"/>
<dbReference type="Proteomes" id="UP000004986">
    <property type="component" value="Unassembled WGS sequence"/>
</dbReference>
<name>F3GA21_PSESJ</name>
<proteinExistence type="predicted"/>
<protein>
    <submittedName>
        <fullName evidence="1">Uncharacterized protein</fullName>
    </submittedName>
</protein>
<dbReference type="AlphaFoldDB" id="F3GA21"/>
<evidence type="ECO:0000313" key="1">
    <source>
        <dbReference type="EMBL" id="EGH43921.1"/>
    </source>
</evidence>
<evidence type="ECO:0000313" key="2">
    <source>
        <dbReference type="Proteomes" id="UP000004986"/>
    </source>
</evidence>
<feature type="non-terminal residue" evidence="1">
    <location>
        <position position="1"/>
    </location>
</feature>